<name>A0ABP9PYS5_9PSEU</name>
<dbReference type="Proteomes" id="UP001428817">
    <property type="component" value="Unassembled WGS sequence"/>
</dbReference>
<evidence type="ECO:0000313" key="1">
    <source>
        <dbReference type="EMBL" id="GAA5154310.1"/>
    </source>
</evidence>
<keyword evidence="2" id="KW-1185">Reference proteome</keyword>
<organism evidence="1 2">
    <name type="scientific">Pseudonocardia eucalypti</name>
    <dbReference type="NCBI Taxonomy" id="648755"/>
    <lineage>
        <taxon>Bacteria</taxon>
        <taxon>Bacillati</taxon>
        <taxon>Actinomycetota</taxon>
        <taxon>Actinomycetes</taxon>
        <taxon>Pseudonocardiales</taxon>
        <taxon>Pseudonocardiaceae</taxon>
        <taxon>Pseudonocardia</taxon>
    </lineage>
</organism>
<evidence type="ECO:0000313" key="2">
    <source>
        <dbReference type="Proteomes" id="UP001428817"/>
    </source>
</evidence>
<dbReference type="RefSeq" id="WP_185061610.1">
    <property type="nucleotide sequence ID" value="NZ_BAABJP010000008.1"/>
</dbReference>
<dbReference type="EMBL" id="BAABJP010000008">
    <property type="protein sequence ID" value="GAA5154310.1"/>
    <property type="molecule type" value="Genomic_DNA"/>
</dbReference>
<comment type="caution">
    <text evidence="1">The sequence shown here is derived from an EMBL/GenBank/DDBJ whole genome shotgun (WGS) entry which is preliminary data.</text>
</comment>
<proteinExistence type="predicted"/>
<sequence length="86" mass="9851">MFTEEQIAQLRELLKAEVGPIHERLDAQRDQIDEVRSELSSRISGLEHSVKDLAEILGDPVFTKLDNHEARLEALETELLHKPSKH</sequence>
<accession>A0ABP9PYS5</accession>
<gene>
    <name evidence="1" type="ORF">GCM10023321_25900</name>
</gene>
<reference evidence="2" key="1">
    <citation type="journal article" date="2019" name="Int. J. Syst. Evol. Microbiol.">
        <title>The Global Catalogue of Microorganisms (GCM) 10K type strain sequencing project: providing services to taxonomists for standard genome sequencing and annotation.</title>
        <authorList>
            <consortium name="The Broad Institute Genomics Platform"/>
            <consortium name="The Broad Institute Genome Sequencing Center for Infectious Disease"/>
            <person name="Wu L."/>
            <person name="Ma J."/>
        </authorList>
    </citation>
    <scope>NUCLEOTIDE SEQUENCE [LARGE SCALE GENOMIC DNA]</scope>
    <source>
        <strain evidence="2">JCM 18303</strain>
    </source>
</reference>
<protein>
    <submittedName>
        <fullName evidence="1">Uncharacterized protein</fullName>
    </submittedName>
</protein>